<evidence type="ECO:0000256" key="1">
    <source>
        <dbReference type="SAM" id="MobiDB-lite"/>
    </source>
</evidence>
<dbReference type="AlphaFoldDB" id="A0A4Y2RY55"/>
<dbReference type="EMBL" id="BGPR01018703">
    <property type="protein sequence ID" value="GBN79920.1"/>
    <property type="molecule type" value="Genomic_DNA"/>
</dbReference>
<feature type="region of interest" description="Disordered" evidence="1">
    <location>
        <begin position="26"/>
        <end position="72"/>
    </location>
</feature>
<name>A0A4Y2RY55_ARAVE</name>
<sequence length="101" mass="11471">MNVQVTSSKQPRKLLLLWASRGIAKMEKRKGQHSPRDLRFTERNLPGLNRKKHTINSFPPSHCPTPNKPSQVLTTTVSTETSEKKSGSHPFFIFSRNSCIL</sequence>
<evidence type="ECO:0000313" key="2">
    <source>
        <dbReference type="EMBL" id="GBN79920.1"/>
    </source>
</evidence>
<accession>A0A4Y2RY55</accession>
<organism evidence="2 3">
    <name type="scientific">Araneus ventricosus</name>
    <name type="common">Orbweaver spider</name>
    <name type="synonym">Epeira ventricosa</name>
    <dbReference type="NCBI Taxonomy" id="182803"/>
    <lineage>
        <taxon>Eukaryota</taxon>
        <taxon>Metazoa</taxon>
        <taxon>Ecdysozoa</taxon>
        <taxon>Arthropoda</taxon>
        <taxon>Chelicerata</taxon>
        <taxon>Arachnida</taxon>
        <taxon>Araneae</taxon>
        <taxon>Araneomorphae</taxon>
        <taxon>Entelegynae</taxon>
        <taxon>Araneoidea</taxon>
        <taxon>Araneidae</taxon>
        <taxon>Araneus</taxon>
    </lineage>
</organism>
<dbReference type="Proteomes" id="UP000499080">
    <property type="component" value="Unassembled WGS sequence"/>
</dbReference>
<gene>
    <name evidence="2" type="ORF">AVEN_84350_1</name>
</gene>
<protein>
    <submittedName>
        <fullName evidence="2">Uncharacterized protein</fullName>
    </submittedName>
</protein>
<keyword evidence="3" id="KW-1185">Reference proteome</keyword>
<comment type="caution">
    <text evidence="2">The sequence shown here is derived from an EMBL/GenBank/DDBJ whole genome shotgun (WGS) entry which is preliminary data.</text>
</comment>
<evidence type="ECO:0000313" key="3">
    <source>
        <dbReference type="Proteomes" id="UP000499080"/>
    </source>
</evidence>
<reference evidence="2 3" key="1">
    <citation type="journal article" date="2019" name="Sci. Rep.">
        <title>Orb-weaving spider Araneus ventricosus genome elucidates the spidroin gene catalogue.</title>
        <authorList>
            <person name="Kono N."/>
            <person name="Nakamura H."/>
            <person name="Ohtoshi R."/>
            <person name="Moran D.A.P."/>
            <person name="Shinohara A."/>
            <person name="Yoshida Y."/>
            <person name="Fujiwara M."/>
            <person name="Mori M."/>
            <person name="Tomita M."/>
            <person name="Arakawa K."/>
        </authorList>
    </citation>
    <scope>NUCLEOTIDE SEQUENCE [LARGE SCALE GENOMIC DNA]</scope>
</reference>
<proteinExistence type="predicted"/>